<feature type="region of interest" description="Disordered" evidence="1">
    <location>
        <begin position="40"/>
        <end position="60"/>
    </location>
</feature>
<evidence type="ECO:0000313" key="3">
    <source>
        <dbReference type="Proteomes" id="UP000807716"/>
    </source>
</evidence>
<keyword evidence="3" id="KW-1185">Reference proteome</keyword>
<reference evidence="2" key="1">
    <citation type="journal article" date="2020" name="Fungal Divers.">
        <title>Resolving the Mortierellaceae phylogeny through synthesis of multi-gene phylogenetics and phylogenomics.</title>
        <authorList>
            <person name="Vandepol N."/>
            <person name="Liber J."/>
            <person name="Desiro A."/>
            <person name="Na H."/>
            <person name="Kennedy M."/>
            <person name="Barry K."/>
            <person name="Grigoriev I.V."/>
            <person name="Miller A.N."/>
            <person name="O'Donnell K."/>
            <person name="Stajich J.E."/>
            <person name="Bonito G."/>
        </authorList>
    </citation>
    <scope>NUCLEOTIDE SEQUENCE</scope>
    <source>
        <strain evidence="2">BC1065</strain>
    </source>
</reference>
<dbReference type="EMBL" id="JAAAJB010000391">
    <property type="protein sequence ID" value="KAG0256802.1"/>
    <property type="molecule type" value="Genomic_DNA"/>
</dbReference>
<feature type="non-terminal residue" evidence="2">
    <location>
        <position position="60"/>
    </location>
</feature>
<gene>
    <name evidence="2" type="ORF">DFQ27_005483</name>
</gene>
<feature type="compositionally biased region" description="Polar residues" evidence="1">
    <location>
        <begin position="51"/>
        <end position="60"/>
    </location>
</feature>
<evidence type="ECO:0000256" key="1">
    <source>
        <dbReference type="SAM" id="MobiDB-lite"/>
    </source>
</evidence>
<evidence type="ECO:0000313" key="2">
    <source>
        <dbReference type="EMBL" id="KAG0256802.1"/>
    </source>
</evidence>
<proteinExistence type="predicted"/>
<comment type="caution">
    <text evidence="2">The sequence shown here is derived from an EMBL/GenBank/DDBJ whole genome shotgun (WGS) entry which is preliminary data.</text>
</comment>
<accession>A0A9P6PYN8</accession>
<dbReference type="OrthoDB" id="2425928at2759"/>
<dbReference type="AlphaFoldDB" id="A0A9P6PYN8"/>
<organism evidence="2 3">
    <name type="scientific">Actinomortierella ambigua</name>
    <dbReference type="NCBI Taxonomy" id="1343610"/>
    <lineage>
        <taxon>Eukaryota</taxon>
        <taxon>Fungi</taxon>
        <taxon>Fungi incertae sedis</taxon>
        <taxon>Mucoromycota</taxon>
        <taxon>Mortierellomycotina</taxon>
        <taxon>Mortierellomycetes</taxon>
        <taxon>Mortierellales</taxon>
        <taxon>Mortierellaceae</taxon>
        <taxon>Actinomortierella</taxon>
    </lineage>
</organism>
<dbReference type="Proteomes" id="UP000807716">
    <property type="component" value="Unassembled WGS sequence"/>
</dbReference>
<protein>
    <submittedName>
        <fullName evidence="2">Uncharacterized protein</fullName>
    </submittedName>
</protein>
<name>A0A9P6PYN8_9FUNG</name>
<sequence>MSALASSNVGGMEQLLSGGGAGGIDLAKVRELMGSMRIDQLPPGARDLMQTVEQQSQLRQ</sequence>